<reference evidence="1 2" key="1">
    <citation type="submission" date="2016-10" db="EMBL/GenBank/DDBJ databases">
        <authorList>
            <person name="de Groot N.N."/>
        </authorList>
    </citation>
    <scope>NUCLEOTIDE SEQUENCE [LARGE SCALE GENOMIC DNA]</scope>
    <source>
        <strain evidence="1 2">CPCC 202699</strain>
    </source>
</reference>
<organism evidence="1 2">
    <name type="scientific">Amycolatopsis xylanica</name>
    <dbReference type="NCBI Taxonomy" id="589385"/>
    <lineage>
        <taxon>Bacteria</taxon>
        <taxon>Bacillati</taxon>
        <taxon>Actinomycetota</taxon>
        <taxon>Actinomycetes</taxon>
        <taxon>Pseudonocardiales</taxon>
        <taxon>Pseudonocardiaceae</taxon>
        <taxon>Amycolatopsis</taxon>
    </lineage>
</organism>
<keyword evidence="2" id="KW-1185">Reference proteome</keyword>
<evidence type="ECO:0000313" key="2">
    <source>
        <dbReference type="Proteomes" id="UP000199515"/>
    </source>
</evidence>
<dbReference type="EMBL" id="FNON01000005">
    <property type="protein sequence ID" value="SDY28065.1"/>
    <property type="molecule type" value="Genomic_DNA"/>
</dbReference>
<protein>
    <submittedName>
        <fullName evidence="1">Uncharacterized protein</fullName>
    </submittedName>
</protein>
<dbReference type="Pfam" id="PF19681">
    <property type="entry name" value="DUF6183"/>
    <property type="match status" value="1"/>
</dbReference>
<proteinExistence type="predicted"/>
<dbReference type="AlphaFoldDB" id="A0A1H3IL25"/>
<name>A0A1H3IL25_9PSEU</name>
<accession>A0A1H3IL25</accession>
<sequence>MDAFGNLDYPELIGWPVSRLLALVAEASREEAEVIGRVLAMTRGAEHARAAIEAALAGAEPAWLTAARLAFAQPREVLLGLLAEAVADEANAELYACLLQEMVTRGIDPGEVGEDLRHELNHPLAALPLRLDSSERDFDLQDYDIRGGGSYSADYFLTKAEEKAVLTAGSPQVATRITASGQRERMTSAVRGWLERSNGRAEAEVFEFAYPIGDIFGASTLAGLPLESLRGLEPDGLVFRTATFDEVVTTLFCAAANGGSYSSARGGAYGRAALWESVAALAGADPDEPVEEVAALAGRLRWWRFQAVTPWFEQDIPEFGFAALRVDERTLAVLAATDTD</sequence>
<gene>
    <name evidence="1" type="ORF">SAMN05421504_10520</name>
</gene>
<dbReference type="STRING" id="589385.SAMN05421504_10520"/>
<dbReference type="InterPro" id="IPR045756">
    <property type="entry name" value="DUF6183"/>
</dbReference>
<evidence type="ECO:0000313" key="1">
    <source>
        <dbReference type="EMBL" id="SDY28065.1"/>
    </source>
</evidence>
<dbReference type="Proteomes" id="UP000199515">
    <property type="component" value="Unassembled WGS sequence"/>
</dbReference>